<protein>
    <submittedName>
        <fullName evidence="2">VOC family protein</fullName>
    </submittedName>
</protein>
<dbReference type="RefSeq" id="WP_350907721.1">
    <property type="nucleotide sequence ID" value="NZ_JBEORE010000018.1"/>
</dbReference>
<evidence type="ECO:0000313" key="2">
    <source>
        <dbReference type="EMBL" id="MFI2324254.1"/>
    </source>
</evidence>
<dbReference type="InterPro" id="IPR004360">
    <property type="entry name" value="Glyas_Fos-R_dOase_dom"/>
</dbReference>
<dbReference type="Proteomes" id="UP001611450">
    <property type="component" value="Unassembled WGS sequence"/>
</dbReference>
<keyword evidence="3" id="KW-1185">Reference proteome</keyword>
<reference evidence="2 3" key="1">
    <citation type="submission" date="2024-10" db="EMBL/GenBank/DDBJ databases">
        <title>The Natural Products Discovery Center: Release of the First 8490 Sequenced Strains for Exploring Actinobacteria Biosynthetic Diversity.</title>
        <authorList>
            <person name="Kalkreuter E."/>
            <person name="Kautsar S.A."/>
            <person name="Yang D."/>
            <person name="Bader C.D."/>
            <person name="Teijaro C.N."/>
            <person name="Fluegel L."/>
            <person name="Davis C.M."/>
            <person name="Simpson J.R."/>
            <person name="Lauterbach L."/>
            <person name="Steele A.D."/>
            <person name="Gui C."/>
            <person name="Meng S."/>
            <person name="Li G."/>
            <person name="Viehrig K."/>
            <person name="Ye F."/>
            <person name="Su P."/>
            <person name="Kiefer A.F."/>
            <person name="Nichols A."/>
            <person name="Cepeda A.J."/>
            <person name="Yan W."/>
            <person name="Fan B."/>
            <person name="Jiang Y."/>
            <person name="Adhikari A."/>
            <person name="Zheng C.-J."/>
            <person name="Schuster L."/>
            <person name="Cowan T.M."/>
            <person name="Smanski M.J."/>
            <person name="Chevrette M.G."/>
            <person name="De Carvalho L.P.S."/>
            <person name="Shen B."/>
        </authorList>
    </citation>
    <scope>NUCLEOTIDE SEQUENCE [LARGE SCALE GENOMIC DNA]</scope>
    <source>
        <strain evidence="2 3">NPDC019626</strain>
    </source>
</reference>
<dbReference type="Gene3D" id="3.10.180.10">
    <property type="entry name" value="2,3-Dihydroxybiphenyl 1,2-Dioxygenase, domain 1"/>
    <property type="match status" value="1"/>
</dbReference>
<dbReference type="PROSITE" id="PS51819">
    <property type="entry name" value="VOC"/>
    <property type="match status" value="1"/>
</dbReference>
<gene>
    <name evidence="2" type="ORF">ACH47G_27550</name>
</gene>
<feature type="domain" description="VOC" evidence="1">
    <location>
        <begin position="3"/>
        <end position="108"/>
    </location>
</feature>
<evidence type="ECO:0000313" key="3">
    <source>
        <dbReference type="Proteomes" id="UP001611450"/>
    </source>
</evidence>
<dbReference type="InterPro" id="IPR037523">
    <property type="entry name" value="VOC_core"/>
</dbReference>
<dbReference type="SUPFAM" id="SSF54593">
    <property type="entry name" value="Glyoxalase/Bleomycin resistance protein/Dihydroxybiphenyl dioxygenase"/>
    <property type="match status" value="1"/>
</dbReference>
<sequence>MITAVHTLVYADDPDAARAFFRDVLGLPNLDAGDGWLLFATGPSELGVHPTDAPPRHEISLMCDDLERTMTDLAARGARFEGEIAERGFGRCVDLRVPGAGTMLLYQPRHPVAYPLAGGEA</sequence>
<name>A0ABW7WMN8_9NOCA</name>
<organism evidence="2 3">
    <name type="scientific">Nocardia beijingensis</name>
    <dbReference type="NCBI Taxonomy" id="95162"/>
    <lineage>
        <taxon>Bacteria</taxon>
        <taxon>Bacillati</taxon>
        <taxon>Actinomycetota</taxon>
        <taxon>Actinomycetes</taxon>
        <taxon>Mycobacteriales</taxon>
        <taxon>Nocardiaceae</taxon>
        <taxon>Nocardia</taxon>
    </lineage>
</organism>
<dbReference type="Pfam" id="PF00903">
    <property type="entry name" value="Glyoxalase"/>
    <property type="match status" value="1"/>
</dbReference>
<dbReference type="InterPro" id="IPR029068">
    <property type="entry name" value="Glyas_Bleomycin-R_OHBP_Dase"/>
</dbReference>
<comment type="caution">
    <text evidence="2">The sequence shown here is derived from an EMBL/GenBank/DDBJ whole genome shotgun (WGS) entry which is preliminary data.</text>
</comment>
<accession>A0ABW7WMN8</accession>
<proteinExistence type="predicted"/>
<dbReference type="EMBL" id="JBIRXV010000007">
    <property type="protein sequence ID" value="MFI2324254.1"/>
    <property type="molecule type" value="Genomic_DNA"/>
</dbReference>
<evidence type="ECO:0000259" key="1">
    <source>
        <dbReference type="PROSITE" id="PS51819"/>
    </source>
</evidence>